<protein>
    <submittedName>
        <fullName evidence="2">5-methyltetrahydropteroyltriglutamate--homocysteine methyltransferase</fullName>
        <ecNumber evidence="2">2.1.1.14</ecNumber>
    </submittedName>
</protein>
<name>A0A0A3JVG1_9BACL</name>
<dbReference type="GO" id="GO:0032259">
    <property type="term" value="P:methylation"/>
    <property type="evidence" value="ECO:0007669"/>
    <property type="project" value="UniProtKB-KW"/>
</dbReference>
<keyword evidence="2" id="KW-0489">Methyltransferase</keyword>
<dbReference type="SUPFAM" id="SSF51726">
    <property type="entry name" value="UROD/MetE-like"/>
    <property type="match status" value="1"/>
</dbReference>
<gene>
    <name evidence="2" type="ORF">CD30_07880</name>
</gene>
<evidence type="ECO:0000313" key="3">
    <source>
        <dbReference type="Proteomes" id="UP000030595"/>
    </source>
</evidence>
<dbReference type="OrthoDB" id="6430685at2"/>
<dbReference type="PANTHER" id="PTHR43844:SF1">
    <property type="entry name" value="METHIONINE SYNTHASE"/>
    <property type="match status" value="1"/>
</dbReference>
<proteinExistence type="predicted"/>
<sequence length="365" mass="41916">MTKTIVKAPFRADQVGSLLRSETIKIARNELKEGKISQEQFREIEVQEIKRIVDKQIEVGLQAVTEGEFGRDWWHSTFMEHLLGAEGYIPEHGYGFKNQETDPYDVRLVGKVAYNPSHPFFQQAKDLLEIVEERAMVKFTIPSPNQFFHPAIINGQYESFDDFAPDIIEAYRETIKEFYRIGIRYIQLDDVYLAVIATSDFTPEEKKYRAELAVSVVNSILQDKPEDLTVTTHVCRGNYRSDYHFAGGYDDIAPIIFANEKVDGFFLEYDTERAGSFEPLKHIPKGGPKVVLGLVTSKFGQLEDKETIKARIREASQYVPLEQLCISPQCGFASTHHGNKLTEEEQWQKLKFVVDVAKEVWDDFN</sequence>
<feature type="domain" description="Cobalamin-independent methionine synthase MetE C-terminal/archaeal" evidence="1">
    <location>
        <begin position="14"/>
        <end position="358"/>
    </location>
</feature>
<dbReference type="PANTHER" id="PTHR43844">
    <property type="entry name" value="METHIONINE SYNTHASE"/>
    <property type="match status" value="1"/>
</dbReference>
<dbReference type="GO" id="GO:0009086">
    <property type="term" value="P:methionine biosynthetic process"/>
    <property type="evidence" value="ECO:0007669"/>
    <property type="project" value="InterPro"/>
</dbReference>
<evidence type="ECO:0000259" key="1">
    <source>
        <dbReference type="Pfam" id="PF01717"/>
    </source>
</evidence>
<dbReference type="NCBIfam" id="NF005085">
    <property type="entry name" value="PRK06520.1"/>
    <property type="match status" value="1"/>
</dbReference>
<dbReference type="GO" id="GO:0008270">
    <property type="term" value="F:zinc ion binding"/>
    <property type="evidence" value="ECO:0007669"/>
    <property type="project" value="InterPro"/>
</dbReference>
<dbReference type="eggNOG" id="COG0620">
    <property type="taxonomic scope" value="Bacteria"/>
</dbReference>
<dbReference type="CDD" id="cd03311">
    <property type="entry name" value="CIMS_C_terminal_like"/>
    <property type="match status" value="1"/>
</dbReference>
<accession>A0A0A3JVG1</accession>
<dbReference type="EMBL" id="JPVQ01000011">
    <property type="protein sequence ID" value="KGR90997.1"/>
    <property type="molecule type" value="Genomic_DNA"/>
</dbReference>
<dbReference type="Gene3D" id="3.20.20.210">
    <property type="match status" value="1"/>
</dbReference>
<comment type="caution">
    <text evidence="2">The sequence shown here is derived from an EMBL/GenBank/DDBJ whole genome shotgun (WGS) entry which is preliminary data.</text>
</comment>
<dbReference type="Proteomes" id="UP000030595">
    <property type="component" value="Unassembled WGS sequence"/>
</dbReference>
<organism evidence="2 3">
    <name type="scientific">Ureibacillus massiliensis 4400831 = CIP 108448 = CCUG 49529</name>
    <dbReference type="NCBI Taxonomy" id="1211035"/>
    <lineage>
        <taxon>Bacteria</taxon>
        <taxon>Bacillati</taxon>
        <taxon>Bacillota</taxon>
        <taxon>Bacilli</taxon>
        <taxon>Bacillales</taxon>
        <taxon>Caryophanaceae</taxon>
        <taxon>Ureibacillus</taxon>
    </lineage>
</organism>
<dbReference type="RefSeq" id="WP_036174893.1">
    <property type="nucleotide sequence ID" value="NZ_AVCZ01000011.1"/>
</dbReference>
<reference evidence="2 3" key="1">
    <citation type="submission" date="2014-02" db="EMBL/GenBank/DDBJ databases">
        <title>Draft genome sequence of Lysinibacillus massiliensis CCUG 49529.</title>
        <authorList>
            <person name="Zhang F."/>
            <person name="Wang G."/>
            <person name="Zhang L."/>
        </authorList>
    </citation>
    <scope>NUCLEOTIDE SEQUENCE [LARGE SCALE GENOMIC DNA]</scope>
    <source>
        <strain evidence="2 3">CCUG 49529</strain>
    </source>
</reference>
<dbReference type="GO" id="GO:0003871">
    <property type="term" value="F:5-methyltetrahydropteroyltriglutamate-homocysteine S-methyltransferase activity"/>
    <property type="evidence" value="ECO:0007669"/>
    <property type="project" value="UniProtKB-EC"/>
</dbReference>
<evidence type="ECO:0000313" key="2">
    <source>
        <dbReference type="EMBL" id="KGR90997.1"/>
    </source>
</evidence>
<keyword evidence="3" id="KW-1185">Reference proteome</keyword>
<dbReference type="AlphaFoldDB" id="A0A0A3JVG1"/>
<dbReference type="InterPro" id="IPR002629">
    <property type="entry name" value="Met_Synth_C/arc"/>
</dbReference>
<dbReference type="EC" id="2.1.1.14" evidence="2"/>
<dbReference type="InterPro" id="IPR038071">
    <property type="entry name" value="UROD/MetE-like_sf"/>
</dbReference>
<keyword evidence="2" id="KW-0808">Transferase</keyword>
<dbReference type="Pfam" id="PF01717">
    <property type="entry name" value="Meth_synt_2"/>
    <property type="match status" value="1"/>
</dbReference>